<feature type="compositionally biased region" description="Basic residues" evidence="1">
    <location>
        <begin position="186"/>
        <end position="200"/>
    </location>
</feature>
<comment type="caution">
    <text evidence="2">The sequence shown here is derived from an EMBL/GenBank/DDBJ whole genome shotgun (WGS) entry which is preliminary data.</text>
</comment>
<keyword evidence="3" id="KW-1185">Reference proteome</keyword>
<name>A0A8T2SYD8_CERRI</name>
<reference evidence="2" key="1">
    <citation type="submission" date="2021-08" db="EMBL/GenBank/DDBJ databases">
        <title>WGS assembly of Ceratopteris richardii.</title>
        <authorList>
            <person name="Marchant D.B."/>
            <person name="Chen G."/>
            <person name="Jenkins J."/>
            <person name="Shu S."/>
            <person name="Leebens-Mack J."/>
            <person name="Grimwood J."/>
            <person name="Schmutz J."/>
            <person name="Soltis P."/>
            <person name="Soltis D."/>
            <person name="Chen Z.-H."/>
        </authorList>
    </citation>
    <scope>NUCLEOTIDE SEQUENCE</scope>
    <source>
        <strain evidence="2">Whitten #5841</strain>
        <tissue evidence="2">Leaf</tissue>
    </source>
</reference>
<dbReference type="Proteomes" id="UP000825935">
    <property type="component" value="Chromosome 16"/>
</dbReference>
<proteinExistence type="predicted"/>
<dbReference type="EMBL" id="CM035421">
    <property type="protein sequence ID" value="KAH7387827.1"/>
    <property type="molecule type" value="Genomic_DNA"/>
</dbReference>
<gene>
    <name evidence="2" type="ORF">KP509_16G043600</name>
</gene>
<protein>
    <submittedName>
        <fullName evidence="2">Uncharacterized protein</fullName>
    </submittedName>
</protein>
<accession>A0A8T2SYD8</accession>
<sequence>MSTETDTTHSLCSPKANLLEQDVVDVKSSMIQTDAITEGQSQRQDESSSCFLKSKASTGAQPQKQAKQCKTASLSNRQRALKKKEVLGMTQIWVKKGVQPSMLPQGLPPNQIDHDYRRTKHLRQGQARRIHQIWVPKLSMKADHNQVQIWVPKKLATAKQGRLQMWVPKKLLHVQRPMLPTMRNASTKKPRKAKGKNRAQRPKEAKLNPSTKKGRHSPRIWVWKPKAQATSTEPRGQPHWIPKFGLHPKKNWPEVISTVPNPIPKWVPIRRITSFRDPIDTSNQRIHQVYK</sequence>
<evidence type="ECO:0000313" key="2">
    <source>
        <dbReference type="EMBL" id="KAH7387827.1"/>
    </source>
</evidence>
<feature type="region of interest" description="Disordered" evidence="1">
    <location>
        <begin position="179"/>
        <end position="216"/>
    </location>
</feature>
<dbReference type="AlphaFoldDB" id="A0A8T2SYD8"/>
<evidence type="ECO:0000256" key="1">
    <source>
        <dbReference type="SAM" id="MobiDB-lite"/>
    </source>
</evidence>
<evidence type="ECO:0000313" key="3">
    <source>
        <dbReference type="Proteomes" id="UP000825935"/>
    </source>
</evidence>
<organism evidence="2 3">
    <name type="scientific">Ceratopteris richardii</name>
    <name type="common">Triangle waterfern</name>
    <dbReference type="NCBI Taxonomy" id="49495"/>
    <lineage>
        <taxon>Eukaryota</taxon>
        <taxon>Viridiplantae</taxon>
        <taxon>Streptophyta</taxon>
        <taxon>Embryophyta</taxon>
        <taxon>Tracheophyta</taxon>
        <taxon>Polypodiopsida</taxon>
        <taxon>Polypodiidae</taxon>
        <taxon>Polypodiales</taxon>
        <taxon>Pteridineae</taxon>
        <taxon>Pteridaceae</taxon>
        <taxon>Parkerioideae</taxon>
        <taxon>Ceratopteris</taxon>
    </lineage>
</organism>